<dbReference type="PANTHER" id="PTHR33021:SF339">
    <property type="entry name" value="OS07G0570600 PROTEIN"/>
    <property type="match status" value="1"/>
</dbReference>
<organism evidence="6 7">
    <name type="scientific">Ceratodon purpureus</name>
    <name type="common">Fire moss</name>
    <name type="synonym">Dicranum purpureum</name>
    <dbReference type="NCBI Taxonomy" id="3225"/>
    <lineage>
        <taxon>Eukaryota</taxon>
        <taxon>Viridiplantae</taxon>
        <taxon>Streptophyta</taxon>
        <taxon>Embryophyta</taxon>
        <taxon>Bryophyta</taxon>
        <taxon>Bryophytina</taxon>
        <taxon>Bryopsida</taxon>
        <taxon>Dicranidae</taxon>
        <taxon>Pseudoditrichales</taxon>
        <taxon>Ditrichaceae</taxon>
        <taxon>Ceratodon</taxon>
    </lineage>
</organism>
<dbReference type="GO" id="GO:0046872">
    <property type="term" value="F:metal ion binding"/>
    <property type="evidence" value="ECO:0007669"/>
    <property type="project" value="UniProtKB-KW"/>
</dbReference>
<comment type="caution">
    <text evidence="6">The sequence shown here is derived from an EMBL/GenBank/DDBJ whole genome shotgun (WGS) entry which is preliminary data.</text>
</comment>
<dbReference type="PANTHER" id="PTHR33021">
    <property type="entry name" value="BLUE COPPER PROTEIN"/>
    <property type="match status" value="1"/>
</dbReference>
<dbReference type="Proteomes" id="UP000822688">
    <property type="component" value="Chromosome 4"/>
</dbReference>
<dbReference type="InterPro" id="IPR039391">
    <property type="entry name" value="Phytocyanin-like"/>
</dbReference>
<dbReference type="EMBL" id="CM026424">
    <property type="protein sequence ID" value="KAG0581554.1"/>
    <property type="molecule type" value="Genomic_DNA"/>
</dbReference>
<dbReference type="Pfam" id="PF02298">
    <property type="entry name" value="Cu_bind_like"/>
    <property type="match status" value="1"/>
</dbReference>
<keyword evidence="7" id="KW-1185">Reference proteome</keyword>
<feature type="chain" id="PRO_5035723235" description="Phytocyanin domain-containing protein" evidence="4">
    <location>
        <begin position="27"/>
        <end position="181"/>
    </location>
</feature>
<dbReference type="OrthoDB" id="1934652at2759"/>
<keyword evidence="4" id="KW-0732">Signal</keyword>
<proteinExistence type="predicted"/>
<dbReference type="GO" id="GO:0005886">
    <property type="term" value="C:plasma membrane"/>
    <property type="evidence" value="ECO:0007669"/>
    <property type="project" value="TreeGrafter"/>
</dbReference>
<feature type="transmembrane region" description="Helical" evidence="3">
    <location>
        <begin position="160"/>
        <end position="180"/>
    </location>
</feature>
<dbReference type="Gene3D" id="2.60.40.420">
    <property type="entry name" value="Cupredoxins - blue copper proteins"/>
    <property type="match status" value="1"/>
</dbReference>
<evidence type="ECO:0000256" key="2">
    <source>
        <dbReference type="ARBA" id="ARBA00023180"/>
    </source>
</evidence>
<keyword evidence="3" id="KW-0472">Membrane</keyword>
<feature type="signal peptide" evidence="4">
    <location>
        <begin position="1"/>
        <end position="26"/>
    </location>
</feature>
<dbReference type="InterPro" id="IPR003245">
    <property type="entry name" value="Phytocyanin_dom"/>
</dbReference>
<evidence type="ECO:0000313" key="6">
    <source>
        <dbReference type="EMBL" id="KAG0581554.1"/>
    </source>
</evidence>
<sequence>MAGQGRCSAMLSMVLLLVSAAAVVQGASYTVGDATGWKIPGVMGTSATYLQDWVANKTFVVGDTLTFVYTPNQHNVLTVSADAYTACTIANPLLRLTTGNDTVTLAAGTNYYVCGVGTHCSLGQKIAVNATAAPPGTITPPAAPGTPTTPAPGNSASGNAVVVLQVLAAVTVSLVGSLALW</sequence>
<keyword evidence="2" id="KW-0325">Glycoprotein</keyword>
<accession>A0A8T0ICS3</accession>
<dbReference type="AlphaFoldDB" id="A0A8T0ICS3"/>
<evidence type="ECO:0000256" key="1">
    <source>
        <dbReference type="ARBA" id="ARBA00022723"/>
    </source>
</evidence>
<dbReference type="CDD" id="cd04216">
    <property type="entry name" value="Phytocyanin"/>
    <property type="match status" value="1"/>
</dbReference>
<evidence type="ECO:0000313" key="7">
    <source>
        <dbReference type="Proteomes" id="UP000822688"/>
    </source>
</evidence>
<evidence type="ECO:0000259" key="5">
    <source>
        <dbReference type="PROSITE" id="PS51485"/>
    </source>
</evidence>
<dbReference type="FunFam" id="2.60.40.420:FF:000003">
    <property type="entry name" value="Blue copper"/>
    <property type="match status" value="1"/>
</dbReference>
<feature type="domain" description="Phytocyanin" evidence="5">
    <location>
        <begin position="27"/>
        <end position="132"/>
    </location>
</feature>
<protein>
    <recommendedName>
        <fullName evidence="5">Phytocyanin domain-containing protein</fullName>
    </recommendedName>
</protein>
<dbReference type="PROSITE" id="PS51485">
    <property type="entry name" value="PHYTOCYANIN"/>
    <property type="match status" value="1"/>
</dbReference>
<dbReference type="SUPFAM" id="SSF49503">
    <property type="entry name" value="Cupredoxins"/>
    <property type="match status" value="1"/>
</dbReference>
<keyword evidence="1" id="KW-0479">Metal-binding</keyword>
<gene>
    <name evidence="6" type="ORF">KC19_4G260900</name>
</gene>
<evidence type="ECO:0000256" key="3">
    <source>
        <dbReference type="SAM" id="Phobius"/>
    </source>
</evidence>
<dbReference type="GO" id="GO:0009055">
    <property type="term" value="F:electron transfer activity"/>
    <property type="evidence" value="ECO:0007669"/>
    <property type="project" value="InterPro"/>
</dbReference>
<keyword evidence="3" id="KW-0812">Transmembrane</keyword>
<name>A0A8T0ICS3_CERPU</name>
<keyword evidence="3" id="KW-1133">Transmembrane helix</keyword>
<evidence type="ECO:0000256" key="4">
    <source>
        <dbReference type="SAM" id="SignalP"/>
    </source>
</evidence>
<dbReference type="InterPro" id="IPR008972">
    <property type="entry name" value="Cupredoxin"/>
</dbReference>
<reference evidence="6" key="1">
    <citation type="submission" date="2020-06" db="EMBL/GenBank/DDBJ databases">
        <title>WGS assembly of Ceratodon purpureus strain R40.</title>
        <authorList>
            <person name="Carey S.B."/>
            <person name="Jenkins J."/>
            <person name="Shu S."/>
            <person name="Lovell J.T."/>
            <person name="Sreedasyam A."/>
            <person name="Maumus F."/>
            <person name="Tiley G.P."/>
            <person name="Fernandez-Pozo N."/>
            <person name="Barry K."/>
            <person name="Chen C."/>
            <person name="Wang M."/>
            <person name="Lipzen A."/>
            <person name="Daum C."/>
            <person name="Saski C.A."/>
            <person name="Payton A.C."/>
            <person name="Mcbreen J.C."/>
            <person name="Conrad R.E."/>
            <person name="Kollar L.M."/>
            <person name="Olsson S."/>
            <person name="Huttunen S."/>
            <person name="Landis J.B."/>
            <person name="Wickett N.J."/>
            <person name="Johnson M.G."/>
            <person name="Rensing S.A."/>
            <person name="Grimwood J."/>
            <person name="Schmutz J."/>
            <person name="Mcdaniel S.F."/>
        </authorList>
    </citation>
    <scope>NUCLEOTIDE SEQUENCE</scope>
    <source>
        <strain evidence="6">R40</strain>
    </source>
</reference>